<name>X0Z286_9ZZZZ</name>
<dbReference type="AlphaFoldDB" id="X0Z286"/>
<dbReference type="Pfam" id="PF04389">
    <property type="entry name" value="Peptidase_M28"/>
    <property type="match status" value="1"/>
</dbReference>
<comment type="caution">
    <text evidence="2">The sequence shown here is derived from an EMBL/GenBank/DDBJ whole genome shotgun (WGS) entry which is preliminary data.</text>
</comment>
<dbReference type="Gene3D" id="2.30.42.10">
    <property type="match status" value="1"/>
</dbReference>
<reference evidence="2" key="1">
    <citation type="journal article" date="2014" name="Front. Microbiol.">
        <title>High frequency of phylogenetically diverse reductive dehalogenase-homologous genes in deep subseafloor sedimentary metagenomes.</title>
        <authorList>
            <person name="Kawai M."/>
            <person name="Futagami T."/>
            <person name="Toyoda A."/>
            <person name="Takaki Y."/>
            <person name="Nishi S."/>
            <person name="Hori S."/>
            <person name="Arai W."/>
            <person name="Tsubouchi T."/>
            <person name="Morono Y."/>
            <person name="Uchiyama I."/>
            <person name="Ito T."/>
            <person name="Fujiyama A."/>
            <person name="Inagaki F."/>
            <person name="Takami H."/>
        </authorList>
    </citation>
    <scope>NUCLEOTIDE SEQUENCE</scope>
    <source>
        <strain evidence="2">Expedition CK06-06</strain>
    </source>
</reference>
<dbReference type="Gene3D" id="3.40.630.10">
    <property type="entry name" value="Zn peptidases"/>
    <property type="match status" value="1"/>
</dbReference>
<evidence type="ECO:0000259" key="1">
    <source>
        <dbReference type="Pfam" id="PF04389"/>
    </source>
</evidence>
<feature type="domain" description="Peptidase M28" evidence="1">
    <location>
        <begin position="10"/>
        <end position="143"/>
    </location>
</feature>
<accession>X0Z286</accession>
<protein>
    <recommendedName>
        <fullName evidence="1">Peptidase M28 domain-containing protein</fullName>
    </recommendedName>
</protein>
<dbReference type="EMBL" id="BARS01052287">
    <property type="protein sequence ID" value="GAG52652.1"/>
    <property type="molecule type" value="Genomic_DNA"/>
</dbReference>
<dbReference type="InterPro" id="IPR007484">
    <property type="entry name" value="Peptidase_M28"/>
</dbReference>
<dbReference type="SUPFAM" id="SSF50156">
    <property type="entry name" value="PDZ domain-like"/>
    <property type="match status" value="1"/>
</dbReference>
<dbReference type="SUPFAM" id="SSF53187">
    <property type="entry name" value="Zn-dependent exopeptidases"/>
    <property type="match status" value="1"/>
</dbReference>
<feature type="non-terminal residue" evidence="2">
    <location>
        <position position="1"/>
    </location>
</feature>
<gene>
    <name evidence="2" type="ORF">S01H1_77763</name>
</gene>
<organism evidence="2">
    <name type="scientific">marine sediment metagenome</name>
    <dbReference type="NCBI Taxonomy" id="412755"/>
    <lineage>
        <taxon>unclassified sequences</taxon>
        <taxon>metagenomes</taxon>
        <taxon>ecological metagenomes</taxon>
    </lineage>
</organism>
<sequence length="232" mass="24860">SFAEARNKSSGSGQQRGLIFACWGGEEIGVIGSTYFARHAPCPLGQIAAYVNFDMVGRLRDGKLILQGVGSSPDWLRLIEMVNIRTPLALVLQSDPYLPTDTHEFYPAGIPILSFFTDVHDDYNRPTDDADTLNYAGMEHVAWFGEHLVTELAARPDRLSYASVERAIPKGGAMAGRRIYTGTIPDFAAGDVGGMKISGVQGASPAEKAGLVGGDVIIKFAGHKIGGLEDYA</sequence>
<feature type="non-terminal residue" evidence="2">
    <location>
        <position position="232"/>
    </location>
</feature>
<dbReference type="InterPro" id="IPR036034">
    <property type="entry name" value="PDZ_sf"/>
</dbReference>
<evidence type="ECO:0000313" key="2">
    <source>
        <dbReference type="EMBL" id="GAG52652.1"/>
    </source>
</evidence>
<proteinExistence type="predicted"/>